<proteinExistence type="predicted"/>
<dbReference type="GO" id="GO:0004656">
    <property type="term" value="F:procollagen-proline 4-dioxygenase activity"/>
    <property type="evidence" value="ECO:0007669"/>
    <property type="project" value="TreeGrafter"/>
</dbReference>
<dbReference type="Pfam" id="PF13640">
    <property type="entry name" value="2OG-FeII_Oxy_3"/>
    <property type="match status" value="1"/>
</dbReference>
<dbReference type="AlphaFoldDB" id="S3D999"/>
<accession>S3D999</accession>
<keyword evidence="10" id="KW-1185">Reference proteome</keyword>
<feature type="chain" id="PRO_5004507967" evidence="7">
    <location>
        <begin position="25"/>
        <end position="264"/>
    </location>
</feature>
<feature type="signal peptide" evidence="7">
    <location>
        <begin position="1"/>
        <end position="24"/>
    </location>
</feature>
<dbReference type="PANTHER" id="PTHR10869:SF246">
    <property type="entry name" value="TRANSMEMBRANE PROLYL 4-HYDROXYLASE"/>
    <property type="match status" value="1"/>
</dbReference>
<dbReference type="GO" id="GO:0005506">
    <property type="term" value="F:iron ion binding"/>
    <property type="evidence" value="ECO:0007669"/>
    <property type="project" value="InterPro"/>
</dbReference>
<dbReference type="SMART" id="SM00702">
    <property type="entry name" value="P4Hc"/>
    <property type="match status" value="1"/>
</dbReference>
<protein>
    <submittedName>
        <fullName evidence="9">2OG-Fe(II) oxygenase superfamily protein</fullName>
    </submittedName>
</protein>
<dbReference type="RefSeq" id="XP_008078049.1">
    <property type="nucleotide sequence ID" value="XM_008079858.1"/>
</dbReference>
<evidence type="ECO:0000256" key="6">
    <source>
        <dbReference type="SAM" id="MobiDB-lite"/>
    </source>
</evidence>
<organism evidence="9 10">
    <name type="scientific">Glarea lozoyensis (strain ATCC 20868 / MF5171)</name>
    <dbReference type="NCBI Taxonomy" id="1116229"/>
    <lineage>
        <taxon>Eukaryota</taxon>
        <taxon>Fungi</taxon>
        <taxon>Dikarya</taxon>
        <taxon>Ascomycota</taxon>
        <taxon>Pezizomycotina</taxon>
        <taxon>Leotiomycetes</taxon>
        <taxon>Helotiales</taxon>
        <taxon>Helotiaceae</taxon>
        <taxon>Glarea</taxon>
    </lineage>
</organism>
<dbReference type="InterPro" id="IPR045054">
    <property type="entry name" value="P4HA-like"/>
</dbReference>
<keyword evidence="3" id="KW-0223">Dioxygenase</keyword>
<evidence type="ECO:0000313" key="10">
    <source>
        <dbReference type="Proteomes" id="UP000016922"/>
    </source>
</evidence>
<feature type="domain" description="Prolyl 4-hydroxylase alpha subunit" evidence="8">
    <location>
        <begin position="48"/>
        <end position="249"/>
    </location>
</feature>
<dbReference type="HOGENOM" id="CLU_058132_0_0_1"/>
<dbReference type="eggNOG" id="KOG1591">
    <property type="taxonomic scope" value="Eukaryota"/>
</dbReference>
<name>S3D999_GLAL2</name>
<keyword evidence="4" id="KW-0560">Oxidoreductase</keyword>
<gene>
    <name evidence="9" type="ORF">GLAREA_10757</name>
</gene>
<dbReference type="GO" id="GO:0005783">
    <property type="term" value="C:endoplasmic reticulum"/>
    <property type="evidence" value="ECO:0007669"/>
    <property type="project" value="TreeGrafter"/>
</dbReference>
<dbReference type="GO" id="GO:0031418">
    <property type="term" value="F:L-ascorbic acid binding"/>
    <property type="evidence" value="ECO:0007669"/>
    <property type="project" value="InterPro"/>
</dbReference>
<evidence type="ECO:0000256" key="2">
    <source>
        <dbReference type="ARBA" id="ARBA00022723"/>
    </source>
</evidence>
<dbReference type="EMBL" id="KE145355">
    <property type="protein sequence ID" value="EPE35062.1"/>
    <property type="molecule type" value="Genomic_DNA"/>
</dbReference>
<evidence type="ECO:0000259" key="8">
    <source>
        <dbReference type="SMART" id="SM00702"/>
    </source>
</evidence>
<evidence type="ECO:0000313" key="9">
    <source>
        <dbReference type="EMBL" id="EPE35062.1"/>
    </source>
</evidence>
<keyword evidence="5" id="KW-0408">Iron</keyword>
<reference evidence="9 10" key="1">
    <citation type="journal article" date="2013" name="BMC Genomics">
        <title>Genomics-driven discovery of the pneumocandin biosynthetic gene cluster in the fungus Glarea lozoyensis.</title>
        <authorList>
            <person name="Chen L."/>
            <person name="Yue Q."/>
            <person name="Zhang X."/>
            <person name="Xiang M."/>
            <person name="Wang C."/>
            <person name="Li S."/>
            <person name="Che Y."/>
            <person name="Ortiz-Lopez F.J."/>
            <person name="Bills G.F."/>
            <person name="Liu X."/>
            <person name="An Z."/>
        </authorList>
    </citation>
    <scope>NUCLEOTIDE SEQUENCE [LARGE SCALE GENOMIC DNA]</scope>
    <source>
        <strain evidence="10">ATCC 20868 / MF5171</strain>
    </source>
</reference>
<dbReference type="InterPro" id="IPR006620">
    <property type="entry name" value="Pro_4_hyd_alph"/>
</dbReference>
<keyword evidence="2" id="KW-0479">Metal-binding</keyword>
<sequence>MLSIYQSLLAFTVGVLTESAFVDGKEVVKTVYSCTHPNYDVHVFSKDPLVIYISDFITTEESQHVQASTKDLFSRSAVADESGNRGNRETRTSQSASVPHDEVVACIQKRALSFQGFDTPATHLEPLQLVQYGQGQNYHLHTDWFTSSTQTTAALGGNRQTSFFVYVKAENVTGGGTNFPMLDAPSNEKWCEFVDCDEPWETGVTFRPRVGSAVFWQNLKRDGTGDERTIHAGLPVVSGKKVGMNIWTREWPLNEEFRGIHDDL</sequence>
<dbReference type="GeneID" id="19469803"/>
<evidence type="ECO:0000256" key="3">
    <source>
        <dbReference type="ARBA" id="ARBA00022964"/>
    </source>
</evidence>
<dbReference type="InterPro" id="IPR044862">
    <property type="entry name" value="Pro_4_hyd_alph_FE2OG_OXY"/>
</dbReference>
<dbReference type="Gene3D" id="2.60.120.620">
    <property type="entry name" value="q2cbj1_9rhob like domain"/>
    <property type="match status" value="1"/>
</dbReference>
<dbReference type="OrthoDB" id="420380at2759"/>
<dbReference type="Proteomes" id="UP000016922">
    <property type="component" value="Unassembled WGS sequence"/>
</dbReference>
<feature type="region of interest" description="Disordered" evidence="6">
    <location>
        <begin position="77"/>
        <end position="97"/>
    </location>
</feature>
<evidence type="ECO:0000256" key="4">
    <source>
        <dbReference type="ARBA" id="ARBA00023002"/>
    </source>
</evidence>
<feature type="compositionally biased region" description="Basic and acidic residues" evidence="6">
    <location>
        <begin position="82"/>
        <end position="91"/>
    </location>
</feature>
<evidence type="ECO:0000256" key="5">
    <source>
        <dbReference type="ARBA" id="ARBA00023004"/>
    </source>
</evidence>
<dbReference type="PANTHER" id="PTHR10869">
    <property type="entry name" value="PROLYL 4-HYDROXYLASE ALPHA SUBUNIT"/>
    <property type="match status" value="1"/>
</dbReference>
<dbReference type="STRING" id="1116229.S3D999"/>
<comment type="cofactor">
    <cofactor evidence="1">
        <name>L-ascorbate</name>
        <dbReference type="ChEBI" id="CHEBI:38290"/>
    </cofactor>
</comment>
<evidence type="ECO:0000256" key="1">
    <source>
        <dbReference type="ARBA" id="ARBA00001961"/>
    </source>
</evidence>
<keyword evidence="7" id="KW-0732">Signal</keyword>
<dbReference type="KEGG" id="glz:GLAREA_10757"/>
<dbReference type="OMA" id="AVFFSYE"/>
<evidence type="ECO:0000256" key="7">
    <source>
        <dbReference type="SAM" id="SignalP"/>
    </source>
</evidence>